<organism evidence="2 3">
    <name type="scientific">Duganella aceris</name>
    <dbReference type="NCBI Taxonomy" id="2703883"/>
    <lineage>
        <taxon>Bacteria</taxon>
        <taxon>Pseudomonadati</taxon>
        <taxon>Pseudomonadota</taxon>
        <taxon>Betaproteobacteria</taxon>
        <taxon>Burkholderiales</taxon>
        <taxon>Oxalobacteraceae</taxon>
        <taxon>Telluria group</taxon>
        <taxon>Duganella</taxon>
    </lineage>
</organism>
<dbReference type="Pfam" id="PF00483">
    <property type="entry name" value="NTP_transferase"/>
    <property type="match status" value="1"/>
</dbReference>
<dbReference type="RefSeq" id="WP_166098050.1">
    <property type="nucleotide sequence ID" value="NZ_JAADJT010000001.1"/>
</dbReference>
<protein>
    <submittedName>
        <fullName evidence="2">NTP transferase domain-containing protein</fullName>
    </submittedName>
</protein>
<dbReference type="InterPro" id="IPR050486">
    <property type="entry name" value="Mannose-1P_guanyltransferase"/>
</dbReference>
<dbReference type="InterPro" id="IPR016873">
    <property type="entry name" value="Caps_polysacc_synth_BcbE_prd"/>
</dbReference>
<dbReference type="PIRSF" id="PIRSF028162">
    <property type="entry name" value="BcbE_prd"/>
    <property type="match status" value="1"/>
</dbReference>
<dbReference type="SUPFAM" id="SSF53448">
    <property type="entry name" value="Nucleotide-diphospho-sugar transferases"/>
    <property type="match status" value="1"/>
</dbReference>
<dbReference type="InterPro" id="IPR029044">
    <property type="entry name" value="Nucleotide-diphossugar_trans"/>
</dbReference>
<keyword evidence="3" id="KW-1185">Reference proteome</keyword>
<dbReference type="Gene3D" id="3.90.550.10">
    <property type="entry name" value="Spore Coat Polysaccharide Biosynthesis Protein SpsA, Chain A"/>
    <property type="match status" value="1"/>
</dbReference>
<feature type="domain" description="Nucleotidyl transferase" evidence="1">
    <location>
        <begin position="9"/>
        <end position="177"/>
    </location>
</feature>
<gene>
    <name evidence="2" type="ORF">GW587_02325</name>
</gene>
<comment type="caution">
    <text evidence="2">The sequence shown here is derived from an EMBL/GenBank/DDBJ whole genome shotgun (WGS) entry which is preliminary data.</text>
</comment>
<name>A0ABX0FEX2_9BURK</name>
<dbReference type="EMBL" id="JAADJT010000001">
    <property type="protein sequence ID" value="NGZ83097.1"/>
    <property type="molecule type" value="Genomic_DNA"/>
</dbReference>
<dbReference type="GO" id="GO:0016740">
    <property type="term" value="F:transferase activity"/>
    <property type="evidence" value="ECO:0007669"/>
    <property type="project" value="UniProtKB-KW"/>
</dbReference>
<proteinExistence type="predicted"/>
<evidence type="ECO:0000313" key="3">
    <source>
        <dbReference type="Proteomes" id="UP000666369"/>
    </source>
</evidence>
<dbReference type="InterPro" id="IPR005835">
    <property type="entry name" value="NTP_transferase_dom"/>
</dbReference>
<dbReference type="CDD" id="cd04183">
    <property type="entry name" value="GT2_BcE_like"/>
    <property type="match status" value="1"/>
</dbReference>
<evidence type="ECO:0000313" key="2">
    <source>
        <dbReference type="EMBL" id="NGZ83097.1"/>
    </source>
</evidence>
<accession>A0ABX0FEX2</accession>
<dbReference type="Proteomes" id="UP000666369">
    <property type="component" value="Unassembled WGS sequence"/>
</dbReference>
<sequence>MINIVVPMAGHGSRFANAGYTDPKPLIPLGARPMIEVVIDNLRPSRPHRFIFVCQQAHLAQYGLGERLQAIAPGCAVVPVSQVTQGAACTVLLTRALIDDATPLMIANCDQYIDIRIDDYLARMDEEQLDGLIMTMSADHPKWSYVRLDAGGAIVEVVEKQVVSNEATVGIYNYARGSDFVAAADAMIAAELRVNGEFYVAPAYNAMLANGARLGYYNIGADRAGMYGLGVPEDLDYFLAHPLGRALA</sequence>
<reference evidence="3" key="1">
    <citation type="submission" date="2023-07" db="EMBL/GenBank/DDBJ databases">
        <title>Duganella aceri sp. nov., isolated from tree sap.</title>
        <authorList>
            <person name="Kim I.S."/>
        </authorList>
    </citation>
    <scope>NUCLEOTIDE SEQUENCE [LARGE SCALE GENOMIC DNA]</scope>
    <source>
        <strain evidence="3">SAP-35</strain>
    </source>
</reference>
<dbReference type="PANTHER" id="PTHR22572">
    <property type="entry name" value="SUGAR-1-PHOSPHATE GUANYL TRANSFERASE"/>
    <property type="match status" value="1"/>
</dbReference>
<keyword evidence="2" id="KW-0808">Transferase</keyword>
<evidence type="ECO:0000259" key="1">
    <source>
        <dbReference type="Pfam" id="PF00483"/>
    </source>
</evidence>